<evidence type="ECO:0000313" key="3">
    <source>
        <dbReference type="Proteomes" id="UP000794436"/>
    </source>
</evidence>
<proteinExistence type="predicted"/>
<evidence type="ECO:0000313" key="2">
    <source>
        <dbReference type="EMBL" id="TMW61837.1"/>
    </source>
</evidence>
<feature type="compositionally biased region" description="Polar residues" evidence="1">
    <location>
        <begin position="499"/>
        <end position="509"/>
    </location>
</feature>
<feature type="region of interest" description="Disordered" evidence="1">
    <location>
        <begin position="1"/>
        <end position="56"/>
    </location>
</feature>
<feature type="compositionally biased region" description="Basic residues" evidence="1">
    <location>
        <begin position="7"/>
        <end position="22"/>
    </location>
</feature>
<dbReference type="OrthoDB" id="128591at2759"/>
<gene>
    <name evidence="2" type="ORF">Poli38472_010900</name>
</gene>
<accession>A0A8K1CEI5</accession>
<reference evidence="2" key="1">
    <citation type="submission" date="2019-03" db="EMBL/GenBank/DDBJ databases">
        <title>Long read genome sequence of the mycoparasitic Pythium oligandrum ATCC 38472 isolated from sugarbeet rhizosphere.</title>
        <authorList>
            <person name="Gaulin E."/>
        </authorList>
    </citation>
    <scope>NUCLEOTIDE SEQUENCE</scope>
    <source>
        <strain evidence="2">ATCC 38472_TT</strain>
    </source>
</reference>
<comment type="caution">
    <text evidence="2">The sequence shown here is derived from an EMBL/GenBank/DDBJ whole genome shotgun (WGS) entry which is preliminary data.</text>
</comment>
<name>A0A8K1CEI5_PYTOL</name>
<feature type="region of interest" description="Disordered" evidence="1">
    <location>
        <begin position="147"/>
        <end position="170"/>
    </location>
</feature>
<dbReference type="AlphaFoldDB" id="A0A8K1CEI5"/>
<feature type="region of interest" description="Disordered" evidence="1">
    <location>
        <begin position="381"/>
        <end position="400"/>
    </location>
</feature>
<dbReference type="Proteomes" id="UP000794436">
    <property type="component" value="Unassembled WGS sequence"/>
</dbReference>
<feature type="region of interest" description="Disordered" evidence="1">
    <location>
        <begin position="499"/>
        <end position="523"/>
    </location>
</feature>
<evidence type="ECO:0000256" key="1">
    <source>
        <dbReference type="SAM" id="MobiDB-lite"/>
    </source>
</evidence>
<dbReference type="EMBL" id="SPLM01000075">
    <property type="protein sequence ID" value="TMW61837.1"/>
    <property type="molecule type" value="Genomic_DNA"/>
</dbReference>
<feature type="region of interest" description="Disordered" evidence="1">
    <location>
        <begin position="73"/>
        <end position="129"/>
    </location>
</feature>
<organism evidence="2 3">
    <name type="scientific">Pythium oligandrum</name>
    <name type="common">Mycoparasitic fungus</name>
    <dbReference type="NCBI Taxonomy" id="41045"/>
    <lineage>
        <taxon>Eukaryota</taxon>
        <taxon>Sar</taxon>
        <taxon>Stramenopiles</taxon>
        <taxon>Oomycota</taxon>
        <taxon>Peronosporomycetes</taxon>
        <taxon>Pythiales</taxon>
        <taxon>Pythiaceae</taxon>
        <taxon>Pythium</taxon>
    </lineage>
</organism>
<feature type="region of interest" description="Disordered" evidence="1">
    <location>
        <begin position="233"/>
        <end position="254"/>
    </location>
</feature>
<protein>
    <submittedName>
        <fullName evidence="2">Uncharacterized protein</fullName>
    </submittedName>
</protein>
<feature type="compositionally biased region" description="Basic and acidic residues" evidence="1">
    <location>
        <begin position="73"/>
        <end position="97"/>
    </location>
</feature>
<keyword evidence="3" id="KW-1185">Reference proteome</keyword>
<sequence length="523" mass="58712">MNWMTSGKHRALRSRRGQKKQRQMQFPAHVQRMHPQRPPAKAQPPTMENDGDTPWMGDIRMLEFAREAAGEVIERKTEKAEDKPSETTKVSEKKTGGEGRCVFTPTKTRRKTRDVRRLPPPPPSPSVQSLLLFNNGEAVQKNKRSAVAHQQHSEISKKTSGGASVKVKSQLDPSRYEASVDGWGDKEDCTNSGRTSFFDMTPSDEEMTEIPPVPSCVSSRSIVSSAWMNESTSMPDPNHYAPRLPEQQRPFGDSRASSLDRFMKHGPTNCQTTSDQIANTYAFDPRFSQLATLPSRAATITSQHDMLQTGNEMKAMLHEVDGPAPSFTYYHADTQEMVRMEDRSSSSSQESLVLPPPMGWQQRAFMPILPQVPSLRDPRDLMHFTPPHQDADKSSLSSASSHLLAPTLPDKHLFVNEGFQRSEIGNTAKTWTMSSRTQRILSTVVESRDESSGTKQVDKHMRALRKARDVAIYMYTLVQCYRIDDEQRSVKKICVRKPTGQSLAGSNEDTCPDSPPKILQLTN</sequence>